<dbReference type="PROSITE" id="PS00698">
    <property type="entry name" value="GH9_3"/>
    <property type="match status" value="1"/>
</dbReference>
<keyword evidence="3 8" id="KW-0378">Hydrolase</keyword>
<organism evidence="11 12">
    <name type="scientific">Meganyctiphanes norvegica</name>
    <name type="common">Northern krill</name>
    <name type="synonym">Thysanopoda norvegica</name>
    <dbReference type="NCBI Taxonomy" id="48144"/>
    <lineage>
        <taxon>Eukaryota</taxon>
        <taxon>Metazoa</taxon>
        <taxon>Ecdysozoa</taxon>
        <taxon>Arthropoda</taxon>
        <taxon>Crustacea</taxon>
        <taxon>Multicrustacea</taxon>
        <taxon>Malacostraca</taxon>
        <taxon>Eumalacostraca</taxon>
        <taxon>Eucarida</taxon>
        <taxon>Euphausiacea</taxon>
        <taxon>Euphausiidae</taxon>
        <taxon>Meganyctiphanes</taxon>
    </lineage>
</organism>
<dbReference type="InterPro" id="IPR001701">
    <property type="entry name" value="Glyco_hydro_9"/>
</dbReference>
<evidence type="ECO:0000256" key="2">
    <source>
        <dbReference type="ARBA" id="ARBA00007072"/>
    </source>
</evidence>
<feature type="active site" evidence="8">
    <location>
        <position position="348"/>
    </location>
</feature>
<proteinExistence type="inferred from homology"/>
<dbReference type="GO" id="GO:0030245">
    <property type="term" value="P:cellulose catabolic process"/>
    <property type="evidence" value="ECO:0007669"/>
    <property type="project" value="UniProtKB-KW"/>
</dbReference>
<name>A0AAV2QER6_MEGNR</name>
<dbReference type="SUPFAM" id="SSF48208">
    <property type="entry name" value="Six-hairpin glycosidases"/>
    <property type="match status" value="1"/>
</dbReference>
<keyword evidence="6 8" id="KW-0326">Glycosidase</keyword>
<dbReference type="Gene3D" id="1.50.10.10">
    <property type="match status" value="1"/>
</dbReference>
<dbReference type="InterPro" id="IPR008928">
    <property type="entry name" value="6-hairpin_glycosidase_sf"/>
</dbReference>
<comment type="similarity">
    <text evidence="2 8 9">Belongs to the glycosyl hydrolase 9 (cellulase E) family.</text>
</comment>
<evidence type="ECO:0000256" key="8">
    <source>
        <dbReference type="PROSITE-ProRule" id="PRU10060"/>
    </source>
</evidence>
<keyword evidence="5 8" id="KW-0119">Carbohydrate metabolism</keyword>
<evidence type="ECO:0000256" key="7">
    <source>
        <dbReference type="ARBA" id="ARBA00023326"/>
    </source>
</evidence>
<evidence type="ECO:0000256" key="3">
    <source>
        <dbReference type="ARBA" id="ARBA00022801"/>
    </source>
</evidence>
<keyword evidence="7 8" id="KW-0624">Polysaccharide degradation</keyword>
<gene>
    <name evidence="11" type="ORF">MNOR_LOCUS10826</name>
</gene>
<dbReference type="EMBL" id="CAXKWB010005561">
    <property type="protein sequence ID" value="CAL4079034.1"/>
    <property type="molecule type" value="Genomic_DNA"/>
</dbReference>
<evidence type="ECO:0000256" key="9">
    <source>
        <dbReference type="RuleBase" id="RU361166"/>
    </source>
</evidence>
<keyword evidence="4 9" id="KW-0136">Cellulose degradation</keyword>
<accession>A0AAV2QER6</accession>
<dbReference type="InterPro" id="IPR012341">
    <property type="entry name" value="6hp_glycosidase-like_sf"/>
</dbReference>
<dbReference type="Proteomes" id="UP001497623">
    <property type="component" value="Unassembled WGS sequence"/>
</dbReference>
<evidence type="ECO:0000259" key="10">
    <source>
        <dbReference type="Pfam" id="PF00759"/>
    </source>
</evidence>
<dbReference type="GO" id="GO:0008810">
    <property type="term" value="F:cellulase activity"/>
    <property type="evidence" value="ECO:0007669"/>
    <property type="project" value="UniProtKB-EC"/>
</dbReference>
<evidence type="ECO:0000256" key="1">
    <source>
        <dbReference type="ARBA" id="ARBA00000966"/>
    </source>
</evidence>
<feature type="domain" description="Glycoside hydrolase family 9" evidence="10">
    <location>
        <begin position="1"/>
        <end position="360"/>
    </location>
</feature>
<evidence type="ECO:0000256" key="5">
    <source>
        <dbReference type="ARBA" id="ARBA00023277"/>
    </source>
</evidence>
<dbReference type="EC" id="3.2.1.4" evidence="9"/>
<comment type="catalytic activity">
    <reaction evidence="1 9">
        <text>Endohydrolysis of (1-&gt;4)-beta-D-glucosidic linkages in cellulose, lichenin and cereal beta-D-glucans.</text>
        <dbReference type="EC" id="3.2.1.4"/>
    </reaction>
</comment>
<evidence type="ECO:0000313" key="12">
    <source>
        <dbReference type="Proteomes" id="UP001497623"/>
    </source>
</evidence>
<evidence type="ECO:0000313" key="11">
    <source>
        <dbReference type="EMBL" id="CAL4079034.1"/>
    </source>
</evidence>
<protein>
    <recommendedName>
        <fullName evidence="9">Endoglucanase</fullName>
        <ecNumber evidence="9">3.2.1.4</ecNumber>
    </recommendedName>
</protein>
<evidence type="ECO:0000256" key="6">
    <source>
        <dbReference type="ARBA" id="ARBA00023295"/>
    </source>
</evidence>
<keyword evidence="12" id="KW-1185">Reference proteome</keyword>
<dbReference type="InterPro" id="IPR033126">
    <property type="entry name" value="Glyco_hydro_9_Asp/Glu_AS"/>
</dbReference>
<feature type="non-terminal residue" evidence="11">
    <location>
        <position position="369"/>
    </location>
</feature>
<dbReference type="Pfam" id="PF00759">
    <property type="entry name" value="Glyco_hydro_9"/>
    <property type="match status" value="1"/>
</dbReference>
<reference evidence="11 12" key="1">
    <citation type="submission" date="2024-05" db="EMBL/GenBank/DDBJ databases">
        <authorList>
            <person name="Wallberg A."/>
        </authorList>
    </citation>
    <scope>NUCLEOTIDE SEQUENCE [LARGE SCALE GENOMIC DNA]</scope>
</reference>
<evidence type="ECO:0000256" key="4">
    <source>
        <dbReference type="ARBA" id="ARBA00023001"/>
    </source>
</evidence>
<comment type="caution">
    <text evidence="11">The sequence shown here is derived from an EMBL/GenBank/DDBJ whole genome shotgun (WGS) entry which is preliminary data.</text>
</comment>
<dbReference type="PANTHER" id="PTHR22298">
    <property type="entry name" value="ENDO-1,4-BETA-GLUCANASE"/>
    <property type="match status" value="1"/>
</dbReference>
<dbReference type="AlphaFoldDB" id="A0AAV2QER6"/>
<sequence length="369" mass="40226">MAGSMTNLAWGGIAYKEAYEASGEMKYLKAAVKWGTDYFIKAHPETYVFYGQCGNGGADHAWWGRPEEMTMGRPSAKITSSSPGSELAGETASAFAAASILFADSDPAYSAECLEHAKQLYEFADKYRGRYTDAINDAGGFYNSWGGYNDELVWSAMWLYHATDDTGYLEAAKAAYISGDFGDSTEFSWDDKTVGAQLLLFQFTGESKYKTAVTTFCNYIVDDVPRTPKGLAYVSQWGPLRYAANAALICIRAGDLGINTDKYYAFARQQVNYMLGDAGRSYVIGFGNNPPQRPHHRSSSCPDFPAPCDWDAFNNGGPNPQVLTGALVGGPKQDDGYNDDRGDYVSNEVATDYNAAFTSLVAGVRTLDC</sequence>
<feature type="active site" evidence="8">
    <location>
        <position position="339"/>
    </location>
</feature>